<feature type="transmembrane region" description="Helical" evidence="6">
    <location>
        <begin position="309"/>
        <end position="326"/>
    </location>
</feature>
<name>A0ABS6SA29_9SPHN</name>
<dbReference type="InterPro" id="IPR005495">
    <property type="entry name" value="LptG/LptF_permease"/>
</dbReference>
<sequence length="365" mass="39591">MMRALWPSNTLALYQAKMLGLRIIAFAFVLIGMLQMLDLLSESEKILAIPTNGNADLWTYVKLRVPQLADTFLPFSVLLGAIVTWSSLSSSSEIVIMKGAGMSPHQILWPMMGTALIVAIGHFVFAETVLPRTNAELDAWQKADYARMPDDPVKAQFGKWQTAGGDMLLAGRVEGEGADMILSDVEVFRREDKALKEIFEGARAVPDGDGWVLSDARRFDVARGTMREVGSVRVGKGIAPTHFSIEVPDPDEVNSRQLAAAIERMKASGKATDGLETALFQKYCAPLSAILMPLLGAVAGFGLARSGRLFLRAVVGMVLGFAYFVADNAMLAMGEFGAAPPLLAAWGPFVLFFLVGEALLFRTEE</sequence>
<dbReference type="NCBIfam" id="TIGR04408">
    <property type="entry name" value="LptG_lptG"/>
    <property type="match status" value="1"/>
</dbReference>
<gene>
    <name evidence="7" type="primary">lptG</name>
    <name evidence="7" type="ORF">KCG44_00345</name>
</gene>
<feature type="transmembrane region" description="Helical" evidence="6">
    <location>
        <begin position="338"/>
        <end position="361"/>
    </location>
</feature>
<comment type="subcellular location">
    <subcellularLocation>
        <location evidence="1">Cell membrane</location>
        <topology evidence="1">Multi-pass membrane protein</topology>
    </subcellularLocation>
</comment>
<dbReference type="EMBL" id="JAGSPA010000001">
    <property type="protein sequence ID" value="MBV7255224.1"/>
    <property type="molecule type" value="Genomic_DNA"/>
</dbReference>
<evidence type="ECO:0000256" key="6">
    <source>
        <dbReference type="SAM" id="Phobius"/>
    </source>
</evidence>
<keyword evidence="2" id="KW-1003">Cell membrane</keyword>
<evidence type="ECO:0000313" key="8">
    <source>
        <dbReference type="Proteomes" id="UP000722336"/>
    </source>
</evidence>
<dbReference type="Pfam" id="PF03739">
    <property type="entry name" value="LptF_LptG"/>
    <property type="match status" value="1"/>
</dbReference>
<evidence type="ECO:0000256" key="3">
    <source>
        <dbReference type="ARBA" id="ARBA00022692"/>
    </source>
</evidence>
<dbReference type="InterPro" id="IPR030923">
    <property type="entry name" value="LptG"/>
</dbReference>
<organism evidence="7 8">
    <name type="scientific">Pacificimonas pallii</name>
    <dbReference type="NCBI Taxonomy" id="2827236"/>
    <lineage>
        <taxon>Bacteria</taxon>
        <taxon>Pseudomonadati</taxon>
        <taxon>Pseudomonadota</taxon>
        <taxon>Alphaproteobacteria</taxon>
        <taxon>Sphingomonadales</taxon>
        <taxon>Sphingosinicellaceae</taxon>
        <taxon>Pacificimonas</taxon>
    </lineage>
</organism>
<evidence type="ECO:0000256" key="5">
    <source>
        <dbReference type="ARBA" id="ARBA00023136"/>
    </source>
</evidence>
<evidence type="ECO:0000256" key="1">
    <source>
        <dbReference type="ARBA" id="ARBA00004651"/>
    </source>
</evidence>
<keyword evidence="8" id="KW-1185">Reference proteome</keyword>
<proteinExistence type="predicted"/>
<evidence type="ECO:0000256" key="2">
    <source>
        <dbReference type="ARBA" id="ARBA00022475"/>
    </source>
</evidence>
<feature type="transmembrane region" description="Helical" evidence="6">
    <location>
        <begin position="20"/>
        <end position="37"/>
    </location>
</feature>
<evidence type="ECO:0000256" key="4">
    <source>
        <dbReference type="ARBA" id="ARBA00022989"/>
    </source>
</evidence>
<keyword evidence="4 6" id="KW-1133">Transmembrane helix</keyword>
<dbReference type="PANTHER" id="PTHR33529">
    <property type="entry name" value="SLR0882 PROTEIN-RELATED"/>
    <property type="match status" value="1"/>
</dbReference>
<dbReference type="PANTHER" id="PTHR33529:SF2">
    <property type="entry name" value="LIPOPOLYSACCHARIDE EXPORT SYSTEM PERMEASE PROTEIN LPTG"/>
    <property type="match status" value="1"/>
</dbReference>
<evidence type="ECO:0000313" key="7">
    <source>
        <dbReference type="EMBL" id="MBV7255224.1"/>
    </source>
</evidence>
<feature type="transmembrane region" description="Helical" evidence="6">
    <location>
        <begin position="107"/>
        <end position="125"/>
    </location>
</feature>
<reference evidence="7 8" key="1">
    <citation type="submission" date="2021-04" db="EMBL/GenBank/DDBJ databases">
        <authorList>
            <person name="Pira H."/>
            <person name="Risdian C."/>
            <person name="Wink J."/>
        </authorList>
    </citation>
    <scope>NUCLEOTIDE SEQUENCE [LARGE SCALE GENOMIC DNA]</scope>
    <source>
        <strain evidence="7 8">WHA3</strain>
    </source>
</reference>
<keyword evidence="5 6" id="KW-0472">Membrane</keyword>
<protein>
    <submittedName>
        <fullName evidence="7">LPS export ABC transporter permease LptG</fullName>
    </submittedName>
</protein>
<comment type="caution">
    <text evidence="7">The sequence shown here is derived from an EMBL/GenBank/DDBJ whole genome shotgun (WGS) entry which is preliminary data.</text>
</comment>
<dbReference type="Proteomes" id="UP000722336">
    <property type="component" value="Unassembled WGS sequence"/>
</dbReference>
<keyword evidence="3 6" id="KW-0812">Transmembrane</keyword>
<accession>A0ABS6SA29</accession>